<keyword evidence="2" id="KW-1185">Reference proteome</keyword>
<dbReference type="STRING" id="1353009.A0A1Y2IQW2"/>
<protein>
    <recommendedName>
        <fullName evidence="3">BTB domain-containing protein</fullName>
    </recommendedName>
</protein>
<reference evidence="1 2" key="1">
    <citation type="journal article" date="2015" name="Biotechnol. Biofuels">
        <title>Enhanced degradation of softwood versus hardwood by the white-rot fungus Pycnoporus coccineus.</title>
        <authorList>
            <person name="Couturier M."/>
            <person name="Navarro D."/>
            <person name="Chevret D."/>
            <person name="Henrissat B."/>
            <person name="Piumi F."/>
            <person name="Ruiz-Duenas F.J."/>
            <person name="Martinez A.T."/>
            <person name="Grigoriev I.V."/>
            <person name="Riley R."/>
            <person name="Lipzen A."/>
            <person name="Berrin J.G."/>
            <person name="Master E.R."/>
            <person name="Rosso M.N."/>
        </authorList>
    </citation>
    <scope>NUCLEOTIDE SEQUENCE [LARGE SCALE GENOMIC DNA]</scope>
    <source>
        <strain evidence="1 2">BRFM310</strain>
    </source>
</reference>
<sequence length="316" mass="36155">MLHLGTLRTHGFTTPTVHPRFSFPDADVTLRSSDDVLFRISSSDLRRTSEFFRAMYTLPQRPDTATAQEKLQMSEPAQVLADMLSMIDGGELPALDNAEKYEMPFVTSVCRLAMSSPKLRRSSKPIRSYGIACRMSWEEEAKMASTDTLDMDMDGLWSETQQLGDLARPHLDALRDLHMRRKATFLASLDDRQIFPARLVGGSCPRCHPPNTPKLGHRGWWALKYALAKRWDTQPPGRHYRGVGDFLELAKLWDLSESKCAHCSMPLYPEFRLIMQRLQSIIYALPKEIEVSSSEFLPNPEEHDRISWKDRDENAL</sequence>
<accession>A0A1Y2IQW2</accession>
<evidence type="ECO:0000313" key="2">
    <source>
        <dbReference type="Proteomes" id="UP000193067"/>
    </source>
</evidence>
<gene>
    <name evidence="1" type="ORF">PYCCODRAFT_1466882</name>
</gene>
<evidence type="ECO:0008006" key="3">
    <source>
        <dbReference type="Google" id="ProtNLM"/>
    </source>
</evidence>
<proteinExistence type="predicted"/>
<organism evidence="1 2">
    <name type="scientific">Trametes coccinea (strain BRFM310)</name>
    <name type="common">Pycnoporus coccineus</name>
    <dbReference type="NCBI Taxonomy" id="1353009"/>
    <lineage>
        <taxon>Eukaryota</taxon>
        <taxon>Fungi</taxon>
        <taxon>Dikarya</taxon>
        <taxon>Basidiomycota</taxon>
        <taxon>Agaricomycotina</taxon>
        <taxon>Agaricomycetes</taxon>
        <taxon>Polyporales</taxon>
        <taxon>Polyporaceae</taxon>
        <taxon>Trametes</taxon>
    </lineage>
</organism>
<dbReference type="EMBL" id="KZ084100">
    <property type="protein sequence ID" value="OSD03505.1"/>
    <property type="molecule type" value="Genomic_DNA"/>
</dbReference>
<name>A0A1Y2IQW2_TRAC3</name>
<dbReference type="AlphaFoldDB" id="A0A1Y2IQW2"/>
<dbReference type="OrthoDB" id="3266199at2759"/>
<evidence type="ECO:0000313" key="1">
    <source>
        <dbReference type="EMBL" id="OSD03505.1"/>
    </source>
</evidence>
<dbReference type="Proteomes" id="UP000193067">
    <property type="component" value="Unassembled WGS sequence"/>
</dbReference>